<organism evidence="2 3">
    <name type="scientific">Patagioenas fasciata monilis</name>
    <dbReference type="NCBI Taxonomy" id="372326"/>
    <lineage>
        <taxon>Eukaryota</taxon>
        <taxon>Metazoa</taxon>
        <taxon>Chordata</taxon>
        <taxon>Craniata</taxon>
        <taxon>Vertebrata</taxon>
        <taxon>Euteleostomi</taxon>
        <taxon>Archelosauria</taxon>
        <taxon>Archosauria</taxon>
        <taxon>Dinosauria</taxon>
        <taxon>Saurischia</taxon>
        <taxon>Theropoda</taxon>
        <taxon>Coelurosauria</taxon>
        <taxon>Aves</taxon>
        <taxon>Neognathae</taxon>
        <taxon>Neoaves</taxon>
        <taxon>Columbimorphae</taxon>
        <taxon>Columbiformes</taxon>
        <taxon>Columbidae</taxon>
        <taxon>Patagioenas</taxon>
    </lineage>
</organism>
<gene>
    <name evidence="2" type="ORF">AV530_005067</name>
</gene>
<feature type="region of interest" description="Disordered" evidence="1">
    <location>
        <begin position="1"/>
        <end position="30"/>
    </location>
</feature>
<protein>
    <submittedName>
        <fullName evidence="2">Uncharacterized protein</fullName>
    </submittedName>
</protein>
<evidence type="ECO:0000313" key="2">
    <source>
        <dbReference type="EMBL" id="OPJ79155.1"/>
    </source>
</evidence>
<dbReference type="EMBL" id="LSYS01004732">
    <property type="protein sequence ID" value="OPJ79155.1"/>
    <property type="molecule type" value="Genomic_DNA"/>
</dbReference>
<comment type="caution">
    <text evidence="2">The sequence shown here is derived from an EMBL/GenBank/DDBJ whole genome shotgun (WGS) entry which is preliminary data.</text>
</comment>
<sequence length="110" mass="11683">MGGNRNETLDEAPLSNESDPALCTSDSQLGTASPQAAAGLQWISCWSNITGSCRSEGVCKEDLKIPVYESLEVMFTLKTKQPTFVPGFGGAQSNLAKEKVTTGNKEIVLS</sequence>
<keyword evidence="3" id="KW-1185">Reference proteome</keyword>
<dbReference type="AlphaFoldDB" id="A0A1V4K467"/>
<reference evidence="2 3" key="1">
    <citation type="submission" date="2016-02" db="EMBL/GenBank/DDBJ databases">
        <title>Band-tailed pigeon sequencing and assembly.</title>
        <authorList>
            <person name="Soares A.E."/>
            <person name="Novak B.J."/>
            <person name="Rice E.S."/>
            <person name="O'Connell B."/>
            <person name="Chang D."/>
            <person name="Weber S."/>
            <person name="Shapiro B."/>
        </authorList>
    </citation>
    <scope>NUCLEOTIDE SEQUENCE [LARGE SCALE GENOMIC DNA]</scope>
    <source>
        <strain evidence="2">BTP2013</strain>
        <tissue evidence="2">Blood</tissue>
    </source>
</reference>
<evidence type="ECO:0000313" key="3">
    <source>
        <dbReference type="Proteomes" id="UP000190648"/>
    </source>
</evidence>
<name>A0A1V4K467_PATFA</name>
<dbReference type="Proteomes" id="UP000190648">
    <property type="component" value="Unassembled WGS sequence"/>
</dbReference>
<accession>A0A1V4K467</accession>
<evidence type="ECO:0000256" key="1">
    <source>
        <dbReference type="SAM" id="MobiDB-lite"/>
    </source>
</evidence>
<proteinExistence type="predicted"/>